<reference evidence="1 2" key="1">
    <citation type="submission" date="2018-05" db="EMBL/GenBank/DDBJ databases">
        <title>Genomic Encyclopedia of Type Strains, Phase IV (KMG-IV): sequencing the most valuable type-strain genomes for metagenomic binning, comparative biology and taxonomic classification.</title>
        <authorList>
            <person name="Goeker M."/>
        </authorList>
    </citation>
    <scope>NUCLEOTIDE SEQUENCE [LARGE SCALE GENOMIC DNA]</scope>
    <source>
        <strain evidence="1 2">DSM 14263</strain>
    </source>
</reference>
<gene>
    <name evidence="1" type="ORF">C7456_10518</name>
</gene>
<accession>A0A316I7K8</accession>
<dbReference type="EMBL" id="QGHC01000005">
    <property type="protein sequence ID" value="PWK88489.1"/>
    <property type="molecule type" value="Genomic_DNA"/>
</dbReference>
<evidence type="ECO:0000313" key="2">
    <source>
        <dbReference type="Proteomes" id="UP000245812"/>
    </source>
</evidence>
<name>A0A316I7K8_9GAMM</name>
<dbReference type="Proteomes" id="UP000245812">
    <property type="component" value="Unassembled WGS sequence"/>
</dbReference>
<organism evidence="1 2">
    <name type="scientific">Fulvimonas soli</name>
    <dbReference type="NCBI Taxonomy" id="155197"/>
    <lineage>
        <taxon>Bacteria</taxon>
        <taxon>Pseudomonadati</taxon>
        <taxon>Pseudomonadota</taxon>
        <taxon>Gammaproteobacteria</taxon>
        <taxon>Lysobacterales</taxon>
        <taxon>Rhodanobacteraceae</taxon>
        <taxon>Fulvimonas</taxon>
    </lineage>
</organism>
<dbReference type="AlphaFoldDB" id="A0A316I7K8"/>
<protein>
    <submittedName>
        <fullName evidence="1">Uncharacterized protein</fullName>
    </submittedName>
</protein>
<comment type="caution">
    <text evidence="1">The sequence shown here is derived from an EMBL/GenBank/DDBJ whole genome shotgun (WGS) entry which is preliminary data.</text>
</comment>
<sequence>MPLAAAGQSLDGDTHALARQLLQRAPDQTAEVSPGVVVPLWRGSDGRMLALKADQRASGDAAQRGRDPLSFSVVDATGMVSTGLQYGVDPHLQLHADVGQRNWLSQPLTVYSGDVGATYNAGRYSMGLSVSATDTPHPPALPRVLPGAAPGVGGLPDFDGSTHLNAQGRVALDAKSGIDLGASVGRIKLLPGNLLGVGSLDQKALSFGVDRGPLSGAIVGRTLRPSIPGALNADRHWNSIDLGVTVRLPWQGELSIGAQNLWSSGGPINTPVGPEPDQSRTPYVQYHQDL</sequence>
<proteinExistence type="predicted"/>
<dbReference type="RefSeq" id="WP_342767294.1">
    <property type="nucleotide sequence ID" value="NZ_MSZV01000025.1"/>
</dbReference>
<evidence type="ECO:0000313" key="1">
    <source>
        <dbReference type="EMBL" id="PWK88489.1"/>
    </source>
</evidence>
<keyword evidence="2" id="KW-1185">Reference proteome</keyword>